<sequence length="249" mass="25097">MAVFDLAVFAAIGLFGGAHCIGMCGPLATTYGDRVQRDAGPPTWFAIRQHTLYNLGRTLSYTVVGALLATIGALVYGAADLAAIGTLVRGVVGVVVGVLIVALGLARLRGGGGATLFPEGPGGRLFATVTQRVSRHVDRLVEGPGIVALGALHAILPCPLLYPAYAYAAASGDPIAGASALAALGLGTIPAMFLVGTTAGAISGARRRTIDRALGAIFVVLGFVPLLMGLATLGVPVPTIPIPHAMPLS</sequence>
<feature type="transmembrane region" description="Helical" evidence="1">
    <location>
        <begin position="82"/>
        <end position="106"/>
    </location>
</feature>
<dbReference type="GeneID" id="36512238"/>
<name>A0A2R4X0Z5_9EURY</name>
<reference evidence="3 4" key="1">
    <citation type="submission" date="2018-04" db="EMBL/GenBank/DDBJ databases">
        <title>Halococcoides cellulosivorans gen. nov., sp. nov., an extremely halophilic cellulose-utilizing haloarchaeon from hypersaline lakes.</title>
        <authorList>
            <person name="Sorokin D.Y."/>
            <person name="Toshchakov S.V."/>
            <person name="Samarov N.I."/>
            <person name="Korzhenkov A."/>
            <person name="Kublanov I.V."/>
        </authorList>
    </citation>
    <scope>NUCLEOTIDE SEQUENCE [LARGE SCALE GENOMIC DNA]</scope>
    <source>
        <strain evidence="3 4">HArcel1</strain>
    </source>
</reference>
<dbReference type="InterPro" id="IPR039447">
    <property type="entry name" value="UreH-like_TM_dom"/>
</dbReference>
<feature type="transmembrane region" description="Helical" evidence="1">
    <location>
        <begin position="145"/>
        <end position="168"/>
    </location>
</feature>
<proteinExistence type="predicted"/>
<dbReference type="RefSeq" id="WP_108381837.1">
    <property type="nucleotide sequence ID" value="NZ_CP028858.1"/>
</dbReference>
<keyword evidence="1" id="KW-0812">Transmembrane</keyword>
<keyword evidence="1" id="KW-0472">Membrane</keyword>
<dbReference type="AlphaFoldDB" id="A0A2R4X0Z5"/>
<feature type="transmembrane region" description="Helical" evidence="1">
    <location>
        <begin position="214"/>
        <end position="237"/>
    </location>
</feature>
<evidence type="ECO:0000259" key="2">
    <source>
        <dbReference type="Pfam" id="PF13386"/>
    </source>
</evidence>
<organism evidence="3 4">
    <name type="scientific">Halococcoides cellulosivorans</name>
    <dbReference type="NCBI Taxonomy" id="1679096"/>
    <lineage>
        <taxon>Archaea</taxon>
        <taxon>Methanobacteriati</taxon>
        <taxon>Methanobacteriota</taxon>
        <taxon>Stenosarchaea group</taxon>
        <taxon>Halobacteria</taxon>
        <taxon>Halobacteriales</taxon>
        <taxon>Haloarculaceae</taxon>
        <taxon>Halococcoides</taxon>
    </lineage>
</organism>
<dbReference type="EMBL" id="CP028858">
    <property type="protein sequence ID" value="AWB27468.1"/>
    <property type="molecule type" value="Genomic_DNA"/>
</dbReference>
<evidence type="ECO:0000313" key="3">
    <source>
        <dbReference type="EMBL" id="AWB27468.1"/>
    </source>
</evidence>
<dbReference type="KEGG" id="harc:HARCEL1_06985"/>
<dbReference type="Proteomes" id="UP000244727">
    <property type="component" value="Chromosome"/>
</dbReference>
<feature type="domain" description="Urease accessory protein UreH-like transmembrane" evidence="2">
    <location>
        <begin position="9"/>
        <end position="223"/>
    </location>
</feature>
<dbReference type="PANTHER" id="PTHR42208:SF1">
    <property type="entry name" value="HEAVY METAL TRANSPORTER"/>
    <property type="match status" value="1"/>
</dbReference>
<dbReference type="Pfam" id="PF13386">
    <property type="entry name" value="DsbD_2"/>
    <property type="match status" value="1"/>
</dbReference>
<evidence type="ECO:0000256" key="1">
    <source>
        <dbReference type="SAM" id="Phobius"/>
    </source>
</evidence>
<protein>
    <recommendedName>
        <fullName evidence="2">Urease accessory protein UreH-like transmembrane domain-containing protein</fullName>
    </recommendedName>
</protein>
<feature type="transmembrane region" description="Helical" evidence="1">
    <location>
        <begin position="6"/>
        <end position="28"/>
    </location>
</feature>
<gene>
    <name evidence="3" type="ORF">HARCEL1_06985</name>
</gene>
<feature type="transmembrane region" description="Helical" evidence="1">
    <location>
        <begin position="180"/>
        <end position="202"/>
    </location>
</feature>
<accession>A0A2R4X0Z5</accession>
<evidence type="ECO:0000313" key="4">
    <source>
        <dbReference type="Proteomes" id="UP000244727"/>
    </source>
</evidence>
<feature type="transmembrane region" description="Helical" evidence="1">
    <location>
        <begin position="58"/>
        <end position="76"/>
    </location>
</feature>
<dbReference type="PANTHER" id="PTHR42208">
    <property type="entry name" value="HEAVY METAL TRANSPORTER-RELATED"/>
    <property type="match status" value="1"/>
</dbReference>
<keyword evidence="4" id="KW-1185">Reference proteome</keyword>
<keyword evidence="1" id="KW-1133">Transmembrane helix</keyword>